<evidence type="ECO:0000256" key="1">
    <source>
        <dbReference type="SAM" id="Phobius"/>
    </source>
</evidence>
<keyword evidence="1" id="KW-1133">Transmembrane helix</keyword>
<dbReference type="RefSeq" id="WP_014436297.1">
    <property type="nucleotide sequence ID" value="NC_017080.1"/>
</dbReference>
<sequence>MLPPLSLQGRPSRPGFTLIELLVVISIIALLVGILLPALGAARTAAKSMQCLSQIKQFGIAQFSYMNDRNGILAPAQWADADGGTSHWYESNEFMSRIPGVTNDSSFAGNDTYQEASNEAGFLVCPLDESVADRYTNPFWEANVSYGMNQAMGVDPSWYGGSPRETINYDSITSASEMMLMVDWVEIPRVNWPIAGTPYLVAYNDWFVPNIAGTPENNLKYADWHGGDASNDPNASQGNVNAAFMDGRAANVTFALDNPYYDTDLGSDFWMGGLQTLPDNTTSTYAGGRSPKY</sequence>
<dbReference type="HOGENOM" id="CLU_041661_3_0_0"/>
<keyword evidence="3" id="KW-1185">Reference proteome</keyword>
<organism evidence="2 3">
    <name type="scientific">Phycisphaera mikurensis (strain NBRC 102666 / KCTC 22515 / FYK2301M01)</name>
    <dbReference type="NCBI Taxonomy" id="1142394"/>
    <lineage>
        <taxon>Bacteria</taxon>
        <taxon>Pseudomonadati</taxon>
        <taxon>Planctomycetota</taxon>
        <taxon>Phycisphaerae</taxon>
        <taxon>Phycisphaerales</taxon>
        <taxon>Phycisphaeraceae</taxon>
        <taxon>Phycisphaera</taxon>
    </lineage>
</organism>
<dbReference type="NCBIfam" id="TIGR02532">
    <property type="entry name" value="IV_pilin_GFxxxE"/>
    <property type="match status" value="1"/>
</dbReference>
<dbReference type="Proteomes" id="UP000007881">
    <property type="component" value="Chromosome"/>
</dbReference>
<name>I0ICT9_PHYMF</name>
<dbReference type="PANTHER" id="PTHR30093:SF2">
    <property type="entry name" value="TYPE II SECRETION SYSTEM PROTEIN H"/>
    <property type="match status" value="1"/>
</dbReference>
<dbReference type="Pfam" id="PF07963">
    <property type="entry name" value="N_methyl"/>
    <property type="match status" value="1"/>
</dbReference>
<evidence type="ECO:0000313" key="3">
    <source>
        <dbReference type="Proteomes" id="UP000007881"/>
    </source>
</evidence>
<keyword evidence="1" id="KW-0472">Membrane</keyword>
<dbReference type="Gene3D" id="3.30.700.10">
    <property type="entry name" value="Glycoprotein, Type 4 Pilin"/>
    <property type="match status" value="1"/>
</dbReference>
<dbReference type="eggNOG" id="COG2165">
    <property type="taxonomic scope" value="Bacteria"/>
</dbReference>
<dbReference type="STRING" id="1142394.PSMK_09180"/>
<dbReference type="OrthoDB" id="287493at2"/>
<dbReference type="EMBL" id="AP012338">
    <property type="protein sequence ID" value="BAM03077.1"/>
    <property type="molecule type" value="Genomic_DNA"/>
</dbReference>
<dbReference type="InterPro" id="IPR012902">
    <property type="entry name" value="N_methyl_site"/>
</dbReference>
<dbReference type="AlphaFoldDB" id="I0ICT9"/>
<evidence type="ECO:0000313" key="2">
    <source>
        <dbReference type="EMBL" id="BAM03077.1"/>
    </source>
</evidence>
<feature type="transmembrane region" description="Helical" evidence="1">
    <location>
        <begin position="15"/>
        <end position="39"/>
    </location>
</feature>
<proteinExistence type="predicted"/>
<dbReference type="KEGG" id="phm:PSMK_09180"/>
<dbReference type="PANTHER" id="PTHR30093">
    <property type="entry name" value="GENERAL SECRETION PATHWAY PROTEIN G"/>
    <property type="match status" value="1"/>
</dbReference>
<accession>I0ICT9</accession>
<keyword evidence="1" id="KW-0812">Transmembrane</keyword>
<dbReference type="InterPro" id="IPR045584">
    <property type="entry name" value="Pilin-like"/>
</dbReference>
<dbReference type="SUPFAM" id="SSF54523">
    <property type="entry name" value="Pili subunits"/>
    <property type="match status" value="1"/>
</dbReference>
<gene>
    <name evidence="2" type="ordered locus">PSMK_09180</name>
</gene>
<reference evidence="2 3" key="1">
    <citation type="submission" date="2012-02" db="EMBL/GenBank/DDBJ databases">
        <title>Complete genome sequence of Phycisphaera mikurensis NBRC 102666.</title>
        <authorList>
            <person name="Ankai A."/>
            <person name="Hosoyama A."/>
            <person name="Terui Y."/>
            <person name="Sekine M."/>
            <person name="Fukai R."/>
            <person name="Kato Y."/>
            <person name="Nakamura S."/>
            <person name="Yamada-Narita S."/>
            <person name="Kawakoshi A."/>
            <person name="Fukunaga Y."/>
            <person name="Yamazaki S."/>
            <person name="Fujita N."/>
        </authorList>
    </citation>
    <scope>NUCLEOTIDE SEQUENCE [LARGE SCALE GENOMIC DNA]</scope>
    <source>
        <strain evidence="3">NBRC 102666 / KCTC 22515 / FYK2301M01</strain>
    </source>
</reference>
<evidence type="ECO:0008006" key="4">
    <source>
        <dbReference type="Google" id="ProtNLM"/>
    </source>
</evidence>
<protein>
    <recommendedName>
        <fullName evidence="4">Prepilin-type N-terminal cleavage/methylation domain-containing protein</fullName>
    </recommendedName>
</protein>